<dbReference type="OrthoDB" id="2187730at2759"/>
<dbReference type="VEuPathDB" id="MicrosporidiaDB:NEQG_00664"/>
<dbReference type="EMBL" id="GL870877">
    <property type="protein sequence ID" value="EIJ88845.1"/>
    <property type="molecule type" value="Genomic_DNA"/>
</dbReference>
<gene>
    <name evidence="1" type="ORF">NEQG_00664</name>
</gene>
<sequence>MDVFDNTVRSSHLLADLVRKGLVTPNSAAKELTNSVRDLSSDFLDRSTRSMKGAANYLLHAAVGSVDGIVNGLKYSPSAVNGLMSSYKSILNNPKFNLSEHIPSLAVSLEMDMRKLTEFIHPPDMNKLGSLWESVEKSVDSLKGQWTDINSSLFNHQTEHFKDRFMSLTEDIAKTLDTLSVRLGKSLELVVPGIDALRYRFKCILDEIKKRMILPYRVI</sequence>
<dbReference type="AlphaFoldDB" id="I3EHZ8"/>
<reference evidence="1" key="1">
    <citation type="submission" date="2011-01" db="EMBL/GenBank/DDBJ databases">
        <title>The Genome Sequence of Nematocida parisii strain ERTm3.</title>
        <authorList>
            <consortium name="The Broad Institute Genome Sequencing Platform"/>
            <consortium name="The Broad Institute Genome Sequencing Center for Infectious Disease"/>
            <person name="Cuomo C."/>
            <person name="Troemel E."/>
            <person name="Young S.K."/>
            <person name="Zeng Q."/>
            <person name="Gargeya S."/>
            <person name="Fitzgerald M."/>
            <person name="Haas B."/>
            <person name="Abouelleil A."/>
            <person name="Alvarado L."/>
            <person name="Arachchi H.M."/>
            <person name="Berlin A."/>
            <person name="Chapman S.B."/>
            <person name="Gearin G."/>
            <person name="Goldberg J."/>
            <person name="Griggs A."/>
            <person name="Gujja S."/>
            <person name="Hansen M."/>
            <person name="Heiman D."/>
            <person name="Howarth C."/>
            <person name="Larimer J."/>
            <person name="Lui A."/>
            <person name="MacDonald P.J.P."/>
            <person name="McCowen C."/>
            <person name="Montmayeur A."/>
            <person name="Murphy C."/>
            <person name="Neiman D."/>
            <person name="Pearson M."/>
            <person name="Priest M."/>
            <person name="Roberts A."/>
            <person name="Saif S."/>
            <person name="Shea T."/>
            <person name="Sisk P."/>
            <person name="Stolte C."/>
            <person name="Sykes S."/>
            <person name="Wortman J."/>
            <person name="Nusbaum C."/>
            <person name="Birren B."/>
        </authorList>
    </citation>
    <scope>NUCLEOTIDE SEQUENCE</scope>
    <source>
        <strain evidence="1">ERTm3</strain>
    </source>
</reference>
<dbReference type="Proteomes" id="UP000002872">
    <property type="component" value="Unassembled WGS sequence"/>
</dbReference>
<organism evidence="1 2">
    <name type="scientific">Nematocida parisii (strain ERTm3)</name>
    <name type="common">Nematode killer fungus</name>
    <dbReference type="NCBI Taxonomy" id="935791"/>
    <lineage>
        <taxon>Eukaryota</taxon>
        <taxon>Fungi</taxon>
        <taxon>Fungi incertae sedis</taxon>
        <taxon>Microsporidia</taxon>
        <taxon>Nematocida</taxon>
    </lineage>
</organism>
<evidence type="ECO:0000313" key="2">
    <source>
        <dbReference type="Proteomes" id="UP000002872"/>
    </source>
</evidence>
<accession>I3EHZ8</accession>
<dbReference type="InParanoid" id="I3EHZ8"/>
<evidence type="ECO:0000313" key="1">
    <source>
        <dbReference type="EMBL" id="EIJ88845.1"/>
    </source>
</evidence>
<keyword evidence="2" id="KW-1185">Reference proteome</keyword>
<dbReference type="HOGENOM" id="CLU_1261823_0_0_1"/>
<protein>
    <submittedName>
        <fullName evidence="1">Uncharacterized protein</fullName>
    </submittedName>
</protein>
<proteinExistence type="predicted"/>
<name>I3EHZ8_NEMP3</name>